<evidence type="ECO:0000256" key="2">
    <source>
        <dbReference type="ARBA" id="ARBA00008034"/>
    </source>
</evidence>
<keyword evidence="6" id="KW-0813">Transport</keyword>
<dbReference type="Gene3D" id="1.10.3470.10">
    <property type="entry name" value="ABC transporter involved in vitamin B12 uptake, BtuC"/>
    <property type="match status" value="1"/>
</dbReference>
<keyword evidence="9" id="KW-1185">Reference proteome</keyword>
<dbReference type="CDD" id="cd06550">
    <property type="entry name" value="TM_ABC_iron-siderophores_like"/>
    <property type="match status" value="1"/>
</dbReference>
<evidence type="ECO:0000256" key="3">
    <source>
        <dbReference type="ARBA" id="ARBA00022692"/>
    </source>
</evidence>
<evidence type="ECO:0000256" key="5">
    <source>
        <dbReference type="ARBA" id="ARBA00023136"/>
    </source>
</evidence>
<keyword evidence="5 7" id="KW-0472">Membrane</keyword>
<sequence>MLELIMEPMSFPFMQRALMTAIATSVVCALFSCFLVLKGWSLMGDAISHAVLPGVVLAFLLGLPLAVGAFASGLFCAVATGFIKEHCRVKEDSVMGIVFSGMFAAGLVMFSRVDTEQHLSHILFGNVLGVTDDEMLQTLIIAAIVTAVILFKFKDLMLFCFDPIQARVVGLPVRFYHYALLCLLAMTIVAALQAVGVVLVVAMLITPGITAFLLCKTLSRMMMLSVTASLIAAVGGTFISYYIDAATGPTIVVLQSALFLLALTVNLVRKTLANRDVKRQKNASGLRAS</sequence>
<comment type="similarity">
    <text evidence="2 6">Belongs to the ABC-3 integral membrane protein family.</text>
</comment>
<feature type="transmembrane region" description="Helical" evidence="7">
    <location>
        <begin position="135"/>
        <end position="154"/>
    </location>
</feature>
<dbReference type="PANTHER" id="PTHR30477">
    <property type="entry name" value="ABC-TRANSPORTER METAL-BINDING PROTEIN"/>
    <property type="match status" value="1"/>
</dbReference>
<proteinExistence type="inferred from homology"/>
<organism evidence="8 9">
    <name type="scientific">Rouxiella chamberiensis</name>
    <dbReference type="NCBI Taxonomy" id="1513468"/>
    <lineage>
        <taxon>Bacteria</taxon>
        <taxon>Pseudomonadati</taxon>
        <taxon>Pseudomonadota</taxon>
        <taxon>Gammaproteobacteria</taxon>
        <taxon>Enterobacterales</taxon>
        <taxon>Yersiniaceae</taxon>
        <taxon>Rouxiella</taxon>
    </lineage>
</organism>
<feature type="transmembrane region" description="Helical" evidence="7">
    <location>
        <begin position="175"/>
        <end position="192"/>
    </location>
</feature>
<keyword evidence="3 6" id="KW-0812">Transmembrane</keyword>
<dbReference type="PANTHER" id="PTHR30477:SF24">
    <property type="entry name" value="IRON TRANSPORT SYSTEM MEMBRANE PROTEIN HI_0359-RELATED"/>
    <property type="match status" value="1"/>
</dbReference>
<dbReference type="Pfam" id="PF00950">
    <property type="entry name" value="ABC-3"/>
    <property type="match status" value="1"/>
</dbReference>
<dbReference type="InterPro" id="IPR001626">
    <property type="entry name" value="ABC_TroCD"/>
</dbReference>
<dbReference type="EMBL" id="CP114058">
    <property type="protein sequence ID" value="WAT02374.1"/>
    <property type="molecule type" value="Genomic_DNA"/>
</dbReference>
<keyword evidence="4 7" id="KW-1133">Transmembrane helix</keyword>
<dbReference type="Proteomes" id="UP001164712">
    <property type="component" value="Chromosome"/>
</dbReference>
<evidence type="ECO:0000256" key="7">
    <source>
        <dbReference type="SAM" id="Phobius"/>
    </source>
</evidence>
<comment type="subcellular location">
    <subcellularLocation>
        <location evidence="6">Cell membrane</location>
        <topology evidence="6">Multi-pass membrane protein</topology>
    </subcellularLocation>
    <subcellularLocation>
        <location evidence="1">Membrane</location>
        <topology evidence="1">Multi-pass membrane protein</topology>
    </subcellularLocation>
</comment>
<feature type="transmembrane region" description="Helical" evidence="7">
    <location>
        <begin position="94"/>
        <end position="113"/>
    </location>
</feature>
<protein>
    <submittedName>
        <fullName evidence="8">Metal ABC transporter permease</fullName>
    </submittedName>
</protein>
<evidence type="ECO:0000256" key="6">
    <source>
        <dbReference type="RuleBase" id="RU003943"/>
    </source>
</evidence>
<name>A0ABY7HSJ8_9GAMM</name>
<reference evidence="8" key="1">
    <citation type="submission" date="2022-12" db="EMBL/GenBank/DDBJ databases">
        <title>Complete genome sequence of an Australian strain of Rouxiella badensis DAR84756 and resolution of the R. badensis DSM100043 and R. chamberiensis DSM28324 genomes.</title>
        <authorList>
            <person name="Paul S."/>
            <person name="Anderson P.J."/>
            <person name="Maynard G."/>
            <person name="Dyall-Smith M."/>
            <person name="Kudinha T."/>
        </authorList>
    </citation>
    <scope>NUCLEOTIDE SEQUENCE</scope>
    <source>
        <strain evidence="8">DSM 28324</strain>
    </source>
</reference>
<dbReference type="SUPFAM" id="SSF81345">
    <property type="entry name" value="ABC transporter involved in vitamin B12 uptake, BtuC"/>
    <property type="match status" value="1"/>
</dbReference>
<evidence type="ECO:0000256" key="1">
    <source>
        <dbReference type="ARBA" id="ARBA00004141"/>
    </source>
</evidence>
<feature type="transmembrane region" description="Helical" evidence="7">
    <location>
        <begin position="198"/>
        <end position="215"/>
    </location>
</feature>
<feature type="transmembrane region" description="Helical" evidence="7">
    <location>
        <begin position="55"/>
        <end position="82"/>
    </location>
</feature>
<evidence type="ECO:0000313" key="9">
    <source>
        <dbReference type="Proteomes" id="UP001164712"/>
    </source>
</evidence>
<dbReference type="RefSeq" id="WP_045047842.1">
    <property type="nucleotide sequence ID" value="NZ_CP114058.1"/>
</dbReference>
<dbReference type="InterPro" id="IPR037294">
    <property type="entry name" value="ABC_BtuC-like"/>
</dbReference>
<accession>A0ABY7HSJ8</accession>
<feature type="transmembrane region" description="Helical" evidence="7">
    <location>
        <begin position="21"/>
        <end position="43"/>
    </location>
</feature>
<feature type="transmembrane region" description="Helical" evidence="7">
    <location>
        <begin position="249"/>
        <end position="268"/>
    </location>
</feature>
<gene>
    <name evidence="8" type="ORF">O1V66_07145</name>
</gene>
<feature type="transmembrane region" description="Helical" evidence="7">
    <location>
        <begin position="222"/>
        <end position="243"/>
    </location>
</feature>
<evidence type="ECO:0000313" key="8">
    <source>
        <dbReference type="EMBL" id="WAT02374.1"/>
    </source>
</evidence>
<evidence type="ECO:0000256" key="4">
    <source>
        <dbReference type="ARBA" id="ARBA00022989"/>
    </source>
</evidence>